<evidence type="ECO:0000313" key="7">
    <source>
        <dbReference type="Proteomes" id="UP001596328"/>
    </source>
</evidence>
<evidence type="ECO:0000256" key="3">
    <source>
        <dbReference type="ARBA" id="ARBA00022989"/>
    </source>
</evidence>
<reference evidence="6 7" key="1">
    <citation type="journal article" date="2019" name="Int. J. Syst. Evol. Microbiol.">
        <title>The Global Catalogue of Microorganisms (GCM) 10K type strain sequencing project: providing services to taxonomists for standard genome sequencing and annotation.</title>
        <authorList>
            <consortium name="The Broad Institute Genomics Platform"/>
            <consortium name="The Broad Institute Genome Sequencing Center for Infectious Disease"/>
            <person name="Wu L."/>
            <person name="Ma J."/>
        </authorList>
    </citation>
    <scope>NUCLEOTIDE SEQUENCE [LARGE SCALE GENOMIC DNA]</scope>
    <source>
        <strain evidence="6 7">NBRC 111368</strain>
    </source>
</reference>
<dbReference type="AlphaFoldDB" id="A0ABD5S518"/>
<feature type="non-terminal residue" evidence="6">
    <location>
        <position position="99"/>
    </location>
</feature>
<feature type="transmembrane region" description="Helical" evidence="5">
    <location>
        <begin position="20"/>
        <end position="44"/>
    </location>
</feature>
<comment type="caution">
    <text evidence="6">The sequence shown here is derived from an EMBL/GenBank/DDBJ whole genome shotgun (WGS) entry which is preliminary data.</text>
</comment>
<proteinExistence type="predicted"/>
<evidence type="ECO:0000256" key="2">
    <source>
        <dbReference type="ARBA" id="ARBA00022692"/>
    </source>
</evidence>
<dbReference type="Pfam" id="PF01943">
    <property type="entry name" value="Polysacc_synt"/>
    <property type="match status" value="1"/>
</dbReference>
<evidence type="ECO:0000313" key="6">
    <source>
        <dbReference type="EMBL" id="MFC6726619.1"/>
    </source>
</evidence>
<accession>A0ABD5S518</accession>
<evidence type="ECO:0000256" key="1">
    <source>
        <dbReference type="ARBA" id="ARBA00004141"/>
    </source>
</evidence>
<keyword evidence="2 5" id="KW-0812">Transmembrane</keyword>
<dbReference type="GO" id="GO:0016020">
    <property type="term" value="C:membrane"/>
    <property type="evidence" value="ECO:0007669"/>
    <property type="project" value="UniProtKB-SubCell"/>
</dbReference>
<dbReference type="InterPro" id="IPR002797">
    <property type="entry name" value="Polysacc_synth"/>
</dbReference>
<protein>
    <submittedName>
        <fullName evidence="6">Oligosaccharide flippase family protein</fullName>
    </submittedName>
</protein>
<name>A0ABD5S518_9EURY</name>
<keyword evidence="4 5" id="KW-0472">Membrane</keyword>
<dbReference type="EMBL" id="JBHSWU010001262">
    <property type="protein sequence ID" value="MFC6726619.1"/>
    <property type="molecule type" value="Genomic_DNA"/>
</dbReference>
<keyword evidence="7" id="KW-1185">Reference proteome</keyword>
<feature type="transmembrane region" description="Helical" evidence="5">
    <location>
        <begin position="79"/>
        <end position="98"/>
    </location>
</feature>
<evidence type="ECO:0000256" key="4">
    <source>
        <dbReference type="ARBA" id="ARBA00023136"/>
    </source>
</evidence>
<keyword evidence="3 5" id="KW-1133">Transmembrane helix</keyword>
<comment type="subcellular location">
    <subcellularLocation>
        <location evidence="1">Membrane</location>
        <topology evidence="1">Multi-pass membrane protein</topology>
    </subcellularLocation>
</comment>
<evidence type="ECO:0000256" key="5">
    <source>
        <dbReference type="SAM" id="Phobius"/>
    </source>
</evidence>
<gene>
    <name evidence="6" type="ORF">ACFQE1_20065</name>
</gene>
<dbReference type="Proteomes" id="UP001596328">
    <property type="component" value="Unassembled WGS sequence"/>
</dbReference>
<organism evidence="6 7">
    <name type="scientific">Halobium palmae</name>
    <dbReference type="NCBI Taxonomy" id="1776492"/>
    <lineage>
        <taxon>Archaea</taxon>
        <taxon>Methanobacteriati</taxon>
        <taxon>Methanobacteriota</taxon>
        <taxon>Stenosarchaea group</taxon>
        <taxon>Halobacteria</taxon>
        <taxon>Halobacteriales</taxon>
        <taxon>Haloferacaceae</taxon>
        <taxon>Halobium</taxon>
    </lineage>
</organism>
<sequence length="99" mass="10414">MVDLDRNSTALFASRLLARVIGFVSVAYFTWKIGAAGFGIYITFRTVVRVSGTAAQFGLPAAVTKRVSQAVDVNGRGRVLTAALALAVVPFALISAIVL</sequence>